<accession>A0A0D5BHL7</accession>
<dbReference type="GeneID" id="26634389"/>
<dbReference type="OrthoDB" id="26740at10239"/>
<proteinExistence type="predicted"/>
<dbReference type="RefSeq" id="YP_009208207.1">
    <property type="nucleotide sequence ID" value="NC_028903.1"/>
</dbReference>
<gene>
    <name evidence="1" type="ORF">1721_60</name>
</gene>
<sequence length="47" mass="5350">MIWVHTYKIGKKEITVVHTSEESANASQEVLKGEVKTYVEVKAKSWS</sequence>
<organism evidence="1 2">
    <name type="scientific">Escherichia phage 172-1</name>
    <dbReference type="NCBI Taxonomy" id="1598146"/>
    <lineage>
        <taxon>Viruses</taxon>
        <taxon>Duplodnaviria</taxon>
        <taxon>Heunggongvirae</taxon>
        <taxon>Uroviricota</taxon>
        <taxon>Caudoviricetes</taxon>
        <taxon>Mktvariviridae</taxon>
        <taxon>Gordonclarkvirinae</taxon>
        <taxon>Kuravirus</taxon>
        <taxon>Kuravirus kv1721</taxon>
    </lineage>
</organism>
<reference evidence="1 2" key="1">
    <citation type="submission" date="2014-12" db="EMBL/GenBank/DDBJ databases">
        <title>Completed Genome sequence of Escherichia coli Bacteriophage P172-1.</title>
        <authorList>
            <person name="Xu J."/>
            <person name="Chen M."/>
            <person name="Zhang W."/>
        </authorList>
    </citation>
    <scope>NUCLEOTIDE SEQUENCE [LARGE SCALE GENOMIC DNA]</scope>
</reference>
<name>A0A0D5BHL7_9CAUD</name>
<keyword evidence="2" id="KW-1185">Reference proteome</keyword>
<evidence type="ECO:0000313" key="2">
    <source>
        <dbReference type="Proteomes" id="UP000032685"/>
    </source>
</evidence>
<protein>
    <submittedName>
        <fullName evidence="1">Uncharacterized protein</fullName>
    </submittedName>
</protein>
<evidence type="ECO:0000313" key="1">
    <source>
        <dbReference type="EMBL" id="AJW61424.1"/>
    </source>
</evidence>
<dbReference type="Proteomes" id="UP000032685">
    <property type="component" value="Segment"/>
</dbReference>
<dbReference type="EMBL" id="KP308307">
    <property type="protein sequence ID" value="AJW61424.1"/>
    <property type="molecule type" value="Genomic_DNA"/>
</dbReference>
<dbReference type="KEGG" id="vg:26634389"/>